<organism evidence="1 2">
    <name type="scientific">Sinorhizobium sojae CCBAU 05684</name>
    <dbReference type="NCBI Taxonomy" id="716928"/>
    <lineage>
        <taxon>Bacteria</taxon>
        <taxon>Pseudomonadati</taxon>
        <taxon>Pseudomonadota</taxon>
        <taxon>Alphaproteobacteria</taxon>
        <taxon>Hyphomicrobiales</taxon>
        <taxon>Rhizobiaceae</taxon>
        <taxon>Sinorhizobium/Ensifer group</taxon>
        <taxon>Sinorhizobium</taxon>
    </lineage>
</organism>
<keyword evidence="1" id="KW-0614">Plasmid</keyword>
<dbReference type="STRING" id="716928.GCA_000261485_04743"/>
<dbReference type="AlphaFoldDB" id="A0A249PKM9"/>
<geneLocation type="plasmid" evidence="2">
    <name>psj05684b</name>
</geneLocation>
<dbReference type="KEGG" id="esj:SJ05684_b52620"/>
<sequence length="83" mass="9697">MRLADLQEEQILGARCAACDYKNWVNRWEIARRFGSERTLDELRQMLRCGCCGNKGNNGWRLGRIDRDSEWVDVQSVPHRSSI</sequence>
<name>A0A249PKM9_9HYPH</name>
<dbReference type="Proteomes" id="UP000217211">
    <property type="component" value="Plasmid pSJ05684b"/>
</dbReference>
<protein>
    <submittedName>
        <fullName evidence="1">Uncharacterized protein</fullName>
    </submittedName>
</protein>
<evidence type="ECO:0000313" key="2">
    <source>
        <dbReference type="Proteomes" id="UP000217211"/>
    </source>
</evidence>
<evidence type="ECO:0000313" key="1">
    <source>
        <dbReference type="EMBL" id="ASY66244.1"/>
    </source>
</evidence>
<gene>
    <name evidence="1" type="ORF">SJ05684_b52620</name>
</gene>
<reference evidence="1 2" key="1">
    <citation type="submission" date="2017-08" db="EMBL/GenBank/DDBJ databases">
        <title>Multipartite genome sequences of Sinorhizobium species nodulating soybeans.</title>
        <authorList>
            <person name="Tian C.F."/>
        </authorList>
    </citation>
    <scope>NUCLEOTIDE SEQUENCE [LARGE SCALE GENOMIC DNA]</scope>
    <source>
        <strain evidence="1 2">CCBAU 05684</strain>
        <plasmid evidence="2">psj05684b</plasmid>
    </source>
</reference>
<dbReference type="EMBL" id="CP023068">
    <property type="protein sequence ID" value="ASY66244.1"/>
    <property type="molecule type" value="Genomic_DNA"/>
</dbReference>
<keyword evidence="2" id="KW-1185">Reference proteome</keyword>
<accession>A0A249PKM9</accession>
<proteinExistence type="predicted"/>